<dbReference type="InterPro" id="IPR002347">
    <property type="entry name" value="SDR_fam"/>
</dbReference>
<dbReference type="PANTHER" id="PTHR43639:SF1">
    <property type="entry name" value="SHORT-CHAIN DEHYDROGENASE_REDUCTASE FAMILY PROTEIN"/>
    <property type="match status" value="1"/>
</dbReference>
<name>A0A815KGK4_9BILA</name>
<dbReference type="SUPFAM" id="SSF51735">
    <property type="entry name" value="NAD(P)-binding Rossmann-fold domains"/>
    <property type="match status" value="1"/>
</dbReference>
<evidence type="ECO:0000313" key="5">
    <source>
        <dbReference type="Proteomes" id="UP000663829"/>
    </source>
</evidence>
<dbReference type="Pfam" id="PF00106">
    <property type="entry name" value="adh_short"/>
    <property type="match status" value="1"/>
</dbReference>
<evidence type="ECO:0000313" key="3">
    <source>
        <dbReference type="EMBL" id="CAF1395330.1"/>
    </source>
</evidence>
<sequence>LEDEPGRGHVNDFDRDALRAVVEAKPDLTERELAERLNSLQNMSQASAPDLQVTATDRVALVTGAARGIGRAIALRLAGDGFHVAVNDLSKMSDELEKVKSEIESRYGDNKSCIIFADVSKQNEVREMINKTVQELGRLDVMVANAGILWSGPFLGATEEDFDRIMNVNAKSVFFCYQEAAKQVIVFFLPL</sequence>
<comment type="similarity">
    <text evidence="1">Belongs to the short-chain dehydrogenases/reductases (SDR) family.</text>
</comment>
<organism evidence="3 5">
    <name type="scientific">Didymodactylos carnosus</name>
    <dbReference type="NCBI Taxonomy" id="1234261"/>
    <lineage>
        <taxon>Eukaryota</taxon>
        <taxon>Metazoa</taxon>
        <taxon>Spiralia</taxon>
        <taxon>Gnathifera</taxon>
        <taxon>Rotifera</taxon>
        <taxon>Eurotatoria</taxon>
        <taxon>Bdelloidea</taxon>
        <taxon>Philodinida</taxon>
        <taxon>Philodinidae</taxon>
        <taxon>Didymodactylos</taxon>
    </lineage>
</organism>
<accession>A0A815KGK4</accession>
<feature type="non-terminal residue" evidence="3">
    <location>
        <position position="1"/>
    </location>
</feature>
<dbReference type="GO" id="GO:0016491">
    <property type="term" value="F:oxidoreductase activity"/>
    <property type="evidence" value="ECO:0007669"/>
    <property type="project" value="UniProtKB-KW"/>
</dbReference>
<dbReference type="OrthoDB" id="47007at2759"/>
<dbReference type="PRINTS" id="PR00081">
    <property type="entry name" value="GDHRDH"/>
</dbReference>
<dbReference type="AlphaFoldDB" id="A0A815KGK4"/>
<protein>
    <submittedName>
        <fullName evidence="3">Uncharacterized protein</fullName>
    </submittedName>
</protein>
<comment type="caution">
    <text evidence="3">The sequence shown here is derived from an EMBL/GenBank/DDBJ whole genome shotgun (WGS) entry which is preliminary data.</text>
</comment>
<dbReference type="Proteomes" id="UP000663829">
    <property type="component" value="Unassembled WGS sequence"/>
</dbReference>
<dbReference type="PANTHER" id="PTHR43639">
    <property type="entry name" value="OXIDOREDUCTASE, SHORT-CHAIN DEHYDROGENASE/REDUCTASE FAMILY (AFU_ORTHOLOGUE AFUA_5G02870)"/>
    <property type="match status" value="1"/>
</dbReference>
<dbReference type="Gene3D" id="3.40.50.720">
    <property type="entry name" value="NAD(P)-binding Rossmann-like Domain"/>
    <property type="match status" value="1"/>
</dbReference>
<gene>
    <name evidence="3" type="ORF">GPM918_LOCUS33002</name>
    <name evidence="4" type="ORF">SRO942_LOCUS33674</name>
</gene>
<reference evidence="3" key="1">
    <citation type="submission" date="2021-02" db="EMBL/GenBank/DDBJ databases">
        <authorList>
            <person name="Nowell W R."/>
        </authorList>
    </citation>
    <scope>NUCLEOTIDE SEQUENCE</scope>
</reference>
<keyword evidence="5" id="KW-1185">Reference proteome</keyword>
<dbReference type="EMBL" id="CAJOBC010082637">
    <property type="protein sequence ID" value="CAF4289480.1"/>
    <property type="molecule type" value="Genomic_DNA"/>
</dbReference>
<evidence type="ECO:0000313" key="4">
    <source>
        <dbReference type="EMBL" id="CAF4289480.1"/>
    </source>
</evidence>
<dbReference type="InterPro" id="IPR036291">
    <property type="entry name" value="NAD(P)-bd_dom_sf"/>
</dbReference>
<evidence type="ECO:0000256" key="1">
    <source>
        <dbReference type="ARBA" id="ARBA00006484"/>
    </source>
</evidence>
<proteinExistence type="inferred from homology"/>
<evidence type="ECO:0000256" key="2">
    <source>
        <dbReference type="ARBA" id="ARBA00023002"/>
    </source>
</evidence>
<dbReference type="EMBL" id="CAJNOQ010017225">
    <property type="protein sequence ID" value="CAF1395330.1"/>
    <property type="molecule type" value="Genomic_DNA"/>
</dbReference>
<keyword evidence="2" id="KW-0560">Oxidoreductase</keyword>
<dbReference type="Proteomes" id="UP000681722">
    <property type="component" value="Unassembled WGS sequence"/>
</dbReference>